<evidence type="ECO:0000313" key="3">
    <source>
        <dbReference type="Proteomes" id="UP000767854"/>
    </source>
</evidence>
<evidence type="ECO:0000259" key="1">
    <source>
        <dbReference type="Pfam" id="PF19289"/>
    </source>
</evidence>
<reference evidence="2 3" key="1">
    <citation type="submission" date="2021-01" db="EMBL/GenBank/DDBJ databases">
        <title>Genomic Encyclopedia of Type Strains, Phase IV (KMG-IV): sequencing the most valuable type-strain genomes for metagenomic binning, comparative biology and taxonomic classification.</title>
        <authorList>
            <person name="Goeker M."/>
        </authorList>
    </citation>
    <scope>NUCLEOTIDE SEQUENCE [LARGE SCALE GENOMIC DNA]</scope>
    <source>
        <strain evidence="2 3">DSM 24436</strain>
    </source>
</reference>
<dbReference type="SUPFAM" id="SSF111283">
    <property type="entry name" value="Putative modulator of DNA gyrase, PmbA/TldD"/>
    <property type="match status" value="1"/>
</dbReference>
<accession>A0ABS2MMR1</accession>
<keyword evidence="3" id="KW-1185">Reference proteome</keyword>
<gene>
    <name evidence="2" type="ORF">JOC49_000190</name>
</gene>
<dbReference type="PANTHER" id="PTHR43421:SF1">
    <property type="entry name" value="METALLOPROTEASE PMBA"/>
    <property type="match status" value="1"/>
</dbReference>
<organism evidence="2 3">
    <name type="scientific">Fusibacter tunisiensis</name>
    <dbReference type="NCBI Taxonomy" id="1008308"/>
    <lineage>
        <taxon>Bacteria</taxon>
        <taxon>Bacillati</taxon>
        <taxon>Bacillota</taxon>
        <taxon>Clostridia</taxon>
        <taxon>Eubacteriales</taxon>
        <taxon>Eubacteriales Family XII. Incertae Sedis</taxon>
        <taxon>Fusibacter</taxon>
    </lineage>
</organism>
<protein>
    <submittedName>
        <fullName evidence="2">PmbA protein</fullName>
    </submittedName>
</protein>
<evidence type="ECO:0000313" key="2">
    <source>
        <dbReference type="EMBL" id="MBM7560681.1"/>
    </source>
</evidence>
<dbReference type="Proteomes" id="UP000767854">
    <property type="component" value="Unassembled WGS sequence"/>
</dbReference>
<proteinExistence type="predicted"/>
<feature type="domain" description="Metalloprotease TldD/E C-terminal" evidence="1">
    <location>
        <begin position="206"/>
        <end position="380"/>
    </location>
</feature>
<dbReference type="RefSeq" id="WP_204661256.1">
    <property type="nucleotide sequence ID" value="NZ_JAFBDT010000001.1"/>
</dbReference>
<dbReference type="PANTHER" id="PTHR43421">
    <property type="entry name" value="METALLOPROTEASE PMBA"/>
    <property type="match status" value="1"/>
</dbReference>
<sequence length="408" mass="45591">MKTEFITLTNKETAAKIVNSKIDAVRVKDITKKGVRVYNNGKIGVSGAIGNIPNETLVQHATENLEADIEYPYEIESNFIDHRNVSSLKMSSESLLETAEEVLLELRNTHDTFWFSEKIAVNEVTYTYQNSEGLDLIYEDSWIELGLILKEKKSANLFDGFIQYIGRTFDKKRFWDFNHAYLTAYSNQVALPEGDKLPVFMLEAPELLGFMNNSLNGERYATGSSIFTGKIGENLFNEKIVLGQNFNPSKTFAPHFDSEGVVLKNDTCHLIENGKLVRVFTDKKTANQYKLPHTGAASGAYDGIPTLTGTRLRFETDSTSIPAVLKGKPAVLVVASAGGDFTPEGSFAAPIQVSFLFDGEKIIGKLPEFSIRSHLYKMLGEDYIGTFDNPFYIAENSQLHGFYMTISR</sequence>
<name>A0ABS2MMR1_9FIRM</name>
<comment type="caution">
    <text evidence="2">The sequence shown here is derived from an EMBL/GenBank/DDBJ whole genome shotgun (WGS) entry which is preliminary data.</text>
</comment>
<dbReference type="InterPro" id="IPR045569">
    <property type="entry name" value="Metalloprtase-TldD/E_C"/>
</dbReference>
<dbReference type="EMBL" id="JAFBDT010000001">
    <property type="protein sequence ID" value="MBM7560681.1"/>
    <property type="molecule type" value="Genomic_DNA"/>
</dbReference>
<dbReference type="InterPro" id="IPR036059">
    <property type="entry name" value="TldD/PmbA_sf"/>
</dbReference>
<dbReference type="InterPro" id="IPR047657">
    <property type="entry name" value="PmbA"/>
</dbReference>
<dbReference type="Pfam" id="PF19289">
    <property type="entry name" value="PmbA_TldD_3rd"/>
    <property type="match status" value="1"/>
</dbReference>